<dbReference type="Proteomes" id="UP000812287">
    <property type="component" value="Unassembled WGS sequence"/>
</dbReference>
<organism evidence="1 2">
    <name type="scientific">Guyanagaster necrorhizus</name>
    <dbReference type="NCBI Taxonomy" id="856835"/>
    <lineage>
        <taxon>Eukaryota</taxon>
        <taxon>Fungi</taxon>
        <taxon>Dikarya</taxon>
        <taxon>Basidiomycota</taxon>
        <taxon>Agaricomycotina</taxon>
        <taxon>Agaricomycetes</taxon>
        <taxon>Agaricomycetidae</taxon>
        <taxon>Agaricales</taxon>
        <taxon>Marasmiineae</taxon>
        <taxon>Physalacriaceae</taxon>
        <taxon>Guyanagaster</taxon>
    </lineage>
</organism>
<evidence type="ECO:0000313" key="1">
    <source>
        <dbReference type="EMBL" id="KAG7442511.1"/>
    </source>
</evidence>
<reference evidence="1" key="1">
    <citation type="submission" date="2020-11" db="EMBL/GenBank/DDBJ databases">
        <title>Adaptations for nitrogen fixation in a non-lichenized fungal sporocarp promotes dispersal by wood-feeding termites.</title>
        <authorList>
            <consortium name="DOE Joint Genome Institute"/>
            <person name="Koch R.A."/>
            <person name="Yoon G."/>
            <person name="Arayal U."/>
            <person name="Lail K."/>
            <person name="Amirebrahimi M."/>
            <person name="Labutti K."/>
            <person name="Lipzen A."/>
            <person name="Riley R."/>
            <person name="Barry K."/>
            <person name="Henrissat B."/>
            <person name="Grigoriev I.V."/>
            <person name="Herr J.R."/>
            <person name="Aime M.C."/>
        </authorList>
    </citation>
    <scope>NUCLEOTIDE SEQUENCE</scope>
    <source>
        <strain evidence="1">MCA 3950</strain>
    </source>
</reference>
<gene>
    <name evidence="1" type="ORF">BT62DRAFT_385813</name>
</gene>
<accession>A0A9P7VM70</accession>
<dbReference type="AlphaFoldDB" id="A0A9P7VM70"/>
<sequence length="167" mass="18880">MPFSPLQLRHTTHISASCTTLEQLRSIFSYPQLIACHVQAGWLARLLRGHTTSEPIIHQDPPLSSHFIPPPCPSLASIGHTRHQVHAFEAPRDVIFISFLDQSKCHLTSLPAGSMHRRKRKLHLIRPILAHQSLKAYRYDTWMSLLIFDLTLLPSSSVTHFVVQQGG</sequence>
<keyword evidence="2" id="KW-1185">Reference proteome</keyword>
<dbReference type="GeneID" id="66103039"/>
<dbReference type="RefSeq" id="XP_043036011.1">
    <property type="nucleotide sequence ID" value="XM_043180743.1"/>
</dbReference>
<evidence type="ECO:0000313" key="2">
    <source>
        <dbReference type="Proteomes" id="UP000812287"/>
    </source>
</evidence>
<protein>
    <submittedName>
        <fullName evidence="1">Uncharacterized protein</fullName>
    </submittedName>
</protein>
<proteinExistence type="predicted"/>
<name>A0A9P7VM70_9AGAR</name>
<comment type="caution">
    <text evidence="1">The sequence shown here is derived from an EMBL/GenBank/DDBJ whole genome shotgun (WGS) entry which is preliminary data.</text>
</comment>
<dbReference type="EMBL" id="MU250551">
    <property type="protein sequence ID" value="KAG7442511.1"/>
    <property type="molecule type" value="Genomic_DNA"/>
</dbReference>